<protein>
    <submittedName>
        <fullName evidence="1">Uncharacterized protein</fullName>
    </submittedName>
</protein>
<proteinExistence type="predicted"/>
<evidence type="ECO:0000313" key="2">
    <source>
        <dbReference type="Proteomes" id="UP001164929"/>
    </source>
</evidence>
<evidence type="ECO:0000313" key="1">
    <source>
        <dbReference type="EMBL" id="KAJ7007971.1"/>
    </source>
</evidence>
<sequence>MKRKCCRPLCVSSVRFRLNLFYTPNHVFRS</sequence>
<name>A0AAD6WDL0_9ROSI</name>
<comment type="caution">
    <text evidence="1">The sequence shown here is derived from an EMBL/GenBank/DDBJ whole genome shotgun (WGS) entry which is preliminary data.</text>
</comment>
<accession>A0AAD6WDL0</accession>
<dbReference type="EMBL" id="JAQIZT010000002">
    <property type="protein sequence ID" value="KAJ7007971.1"/>
    <property type="molecule type" value="Genomic_DNA"/>
</dbReference>
<gene>
    <name evidence="1" type="ORF">NC653_006874</name>
</gene>
<reference evidence="1" key="1">
    <citation type="journal article" date="2023" name="Mol. Ecol. Resour.">
        <title>Chromosome-level genome assembly of a triploid poplar Populus alba 'Berolinensis'.</title>
        <authorList>
            <person name="Chen S."/>
            <person name="Yu Y."/>
            <person name="Wang X."/>
            <person name="Wang S."/>
            <person name="Zhang T."/>
            <person name="Zhou Y."/>
            <person name="He R."/>
            <person name="Meng N."/>
            <person name="Wang Y."/>
            <person name="Liu W."/>
            <person name="Liu Z."/>
            <person name="Liu J."/>
            <person name="Guo Q."/>
            <person name="Huang H."/>
            <person name="Sederoff R.R."/>
            <person name="Wang G."/>
            <person name="Qu G."/>
            <person name="Chen S."/>
        </authorList>
    </citation>
    <scope>NUCLEOTIDE SEQUENCE</scope>
    <source>
        <strain evidence="1">SC-2020</strain>
    </source>
</reference>
<dbReference type="AlphaFoldDB" id="A0AAD6WDL0"/>
<keyword evidence="2" id="KW-1185">Reference proteome</keyword>
<dbReference type="Proteomes" id="UP001164929">
    <property type="component" value="Chromosome 2"/>
</dbReference>
<organism evidence="1 2">
    <name type="scientific">Populus alba x Populus x berolinensis</name>
    <dbReference type="NCBI Taxonomy" id="444605"/>
    <lineage>
        <taxon>Eukaryota</taxon>
        <taxon>Viridiplantae</taxon>
        <taxon>Streptophyta</taxon>
        <taxon>Embryophyta</taxon>
        <taxon>Tracheophyta</taxon>
        <taxon>Spermatophyta</taxon>
        <taxon>Magnoliopsida</taxon>
        <taxon>eudicotyledons</taxon>
        <taxon>Gunneridae</taxon>
        <taxon>Pentapetalae</taxon>
        <taxon>rosids</taxon>
        <taxon>fabids</taxon>
        <taxon>Malpighiales</taxon>
        <taxon>Salicaceae</taxon>
        <taxon>Saliceae</taxon>
        <taxon>Populus</taxon>
    </lineage>
</organism>